<dbReference type="InterPro" id="IPR026022">
    <property type="entry name" value="PhoU_dom"/>
</dbReference>
<dbReference type="GO" id="GO:0045936">
    <property type="term" value="P:negative regulation of phosphate metabolic process"/>
    <property type="evidence" value="ECO:0007669"/>
    <property type="project" value="InterPro"/>
</dbReference>
<evidence type="ECO:0000313" key="3">
    <source>
        <dbReference type="Proteomes" id="UP000317158"/>
    </source>
</evidence>
<dbReference type="GO" id="GO:0030643">
    <property type="term" value="P:intracellular phosphate ion homeostasis"/>
    <property type="evidence" value="ECO:0007669"/>
    <property type="project" value="InterPro"/>
</dbReference>
<protein>
    <submittedName>
        <fullName evidence="2">Phosphate uptake regulator PhoU</fullName>
    </submittedName>
</protein>
<accession>A0A520KT64</accession>
<dbReference type="Gene3D" id="1.20.58.220">
    <property type="entry name" value="Phosphate transport system protein phou homolog 2, domain 2"/>
    <property type="match status" value="1"/>
</dbReference>
<sequence>MQKVVRDIIKRKLQITGGSTYVLSIPIEWVKKMGLRKGDEVNLVLRDDNTILVDNIGKKSISESKIELSKDEDLLIDNIYRKIVAYYLAGIDIIRIVFKKKLTNNYKKGLKDKIREQIMGLEVIEESSKEIVLRCFINHEDFSLDKVINGLKDMTESMFRDMMYSLKERKTRFLEDIIQRDKEINRFYLLIVRQLKEALDIPEIGKKVGILKIKVIVEYRVLIKSIERICDHIKNIAKNLILLNNTPDGLLNVCNEIQDILSASLSSLTADKMNINESNRIIKNAKKIIDEGSSDLYEKILKSSYDDVMYGVYKLSIVDSLIRIAEYIQDVEEIKINIVSS</sequence>
<dbReference type="AlphaFoldDB" id="A0A520KT64"/>
<name>A0A520KT64_METT2</name>
<feature type="domain" description="SpoVT-AbrB" evidence="1">
    <location>
        <begin position="15"/>
        <end position="61"/>
    </location>
</feature>
<dbReference type="SMART" id="SM00966">
    <property type="entry name" value="SpoVT_AbrB"/>
    <property type="match status" value="1"/>
</dbReference>
<dbReference type="PANTHER" id="PTHR42930">
    <property type="entry name" value="PHOSPHATE-SPECIFIC TRANSPORT SYSTEM ACCESSORY PROTEIN PHOU"/>
    <property type="match status" value="1"/>
</dbReference>
<dbReference type="EMBL" id="RXIF01000004">
    <property type="protein sequence ID" value="RZN65074.1"/>
    <property type="molecule type" value="Genomic_DNA"/>
</dbReference>
<dbReference type="PANTHER" id="PTHR42930:SF2">
    <property type="entry name" value="PHOU DOMAIN-CONTAINING PROTEIN"/>
    <property type="match status" value="1"/>
</dbReference>
<proteinExistence type="predicted"/>
<dbReference type="InterPro" id="IPR007159">
    <property type="entry name" value="SpoVT-AbrB_dom"/>
</dbReference>
<dbReference type="GO" id="GO:0003677">
    <property type="term" value="F:DNA binding"/>
    <property type="evidence" value="ECO:0007669"/>
    <property type="project" value="InterPro"/>
</dbReference>
<dbReference type="InterPro" id="IPR028366">
    <property type="entry name" value="PhoU"/>
</dbReference>
<dbReference type="Proteomes" id="UP000317158">
    <property type="component" value="Unassembled WGS sequence"/>
</dbReference>
<dbReference type="InterPro" id="IPR038078">
    <property type="entry name" value="PhoU-like_sf"/>
</dbReference>
<gene>
    <name evidence="2" type="ORF">EF806_03260</name>
</gene>
<dbReference type="Pfam" id="PF04014">
    <property type="entry name" value="MazE_antitoxin"/>
    <property type="match status" value="1"/>
</dbReference>
<comment type="caution">
    <text evidence="2">The sequence shown here is derived from an EMBL/GenBank/DDBJ whole genome shotgun (WGS) entry which is preliminary data.</text>
</comment>
<reference evidence="2 3" key="1">
    <citation type="journal article" date="2019" name="Nat. Microbiol.">
        <title>Wide diversity of methane and short-chain alkane metabolisms in uncultured archaea.</title>
        <authorList>
            <person name="Borrel G."/>
            <person name="Adam P.S."/>
            <person name="McKay L.J."/>
            <person name="Chen L.X."/>
            <person name="Sierra-Garcia I.N."/>
            <person name="Sieber C.M."/>
            <person name="Letourneur Q."/>
            <person name="Ghozlane A."/>
            <person name="Andersen G.L."/>
            <person name="Li W.J."/>
            <person name="Hallam S.J."/>
            <person name="Muyzer G."/>
            <person name="de Oliveira V.M."/>
            <person name="Inskeep W.P."/>
            <person name="Banfield J.F."/>
            <person name="Gribaldo S."/>
        </authorList>
    </citation>
    <scope>NUCLEOTIDE SEQUENCE [LARGE SCALE GENOMIC DNA]</scope>
    <source>
        <strain evidence="2">NM1a</strain>
    </source>
</reference>
<organism evidence="2 3">
    <name type="scientific">Methanoliparum thermophilum</name>
    <dbReference type="NCBI Taxonomy" id="2491083"/>
    <lineage>
        <taxon>Archaea</taxon>
        <taxon>Methanobacteriati</taxon>
        <taxon>Methanobacteriota</taxon>
        <taxon>Candidatus Methanoliparia</taxon>
        <taxon>Candidatus Methanoliparales</taxon>
        <taxon>Candidatus Methanoliparaceae</taxon>
        <taxon>Candidatus Methanoliparum</taxon>
    </lineage>
</organism>
<evidence type="ECO:0000313" key="2">
    <source>
        <dbReference type="EMBL" id="RZN65074.1"/>
    </source>
</evidence>
<dbReference type="SUPFAM" id="SSF109755">
    <property type="entry name" value="PhoU-like"/>
    <property type="match status" value="1"/>
</dbReference>
<evidence type="ECO:0000259" key="1">
    <source>
        <dbReference type="SMART" id="SM00966"/>
    </source>
</evidence>
<dbReference type="Pfam" id="PF01895">
    <property type="entry name" value="PhoU"/>
    <property type="match status" value="1"/>
</dbReference>